<protein>
    <recommendedName>
        <fullName evidence="3">SagB/ThcOx family dehydrogenase</fullName>
    </recommendedName>
</protein>
<organism evidence="1 2">
    <name type="scientific">Paenibacillus tritici</name>
    <dbReference type="NCBI Taxonomy" id="1873425"/>
    <lineage>
        <taxon>Bacteria</taxon>
        <taxon>Bacillati</taxon>
        <taxon>Bacillota</taxon>
        <taxon>Bacilli</taxon>
        <taxon>Bacillales</taxon>
        <taxon>Paenibacillaceae</taxon>
        <taxon>Paenibacillus</taxon>
    </lineage>
</organism>
<dbReference type="Gene3D" id="3.40.109.10">
    <property type="entry name" value="NADH Oxidase"/>
    <property type="match status" value="1"/>
</dbReference>
<dbReference type="EMBL" id="JABMKX010000010">
    <property type="protein sequence ID" value="NQX47558.1"/>
    <property type="molecule type" value="Genomic_DNA"/>
</dbReference>
<comment type="caution">
    <text evidence="1">The sequence shown here is derived from an EMBL/GenBank/DDBJ whole genome shotgun (WGS) entry which is preliminary data.</text>
</comment>
<proteinExistence type="predicted"/>
<gene>
    <name evidence="1" type="ORF">HQN87_19670</name>
</gene>
<evidence type="ECO:0000313" key="1">
    <source>
        <dbReference type="EMBL" id="NQX47558.1"/>
    </source>
</evidence>
<name>A0ABX2DS92_9BACL</name>
<sequence length="257" mass="29246">MLNLINWRTDFEKNQDNLGSLYHHNSFTSKLSPQLYKARFKAFKNFFLKLGGNLQISGHCYSAPAVPLLSREGGITAGEQVLLNFYHLVQSGKKGEYSDFTPFVEELNVRPVQLDDMDIYFIPVGTNGGLEQVYYFNQEHAVLEQIKTIRDTDISLMFPPQILSCLESEDSKQLKGIYVCVANLYRIQMLFGERGYRNALLRAGGIAEQLHMEVSKITGQREARITSDFYDKEVNKLLDLDGYSEVSLVCVAIHEVI</sequence>
<keyword evidence="2" id="KW-1185">Reference proteome</keyword>
<dbReference type="Proteomes" id="UP000711047">
    <property type="component" value="Unassembled WGS sequence"/>
</dbReference>
<evidence type="ECO:0008006" key="3">
    <source>
        <dbReference type="Google" id="ProtNLM"/>
    </source>
</evidence>
<dbReference type="RefSeq" id="WP_173136834.1">
    <property type="nucleotide sequence ID" value="NZ_JABMKX010000010.1"/>
</dbReference>
<accession>A0ABX2DS92</accession>
<evidence type="ECO:0000313" key="2">
    <source>
        <dbReference type="Proteomes" id="UP000711047"/>
    </source>
</evidence>
<dbReference type="InterPro" id="IPR000415">
    <property type="entry name" value="Nitroreductase-like"/>
</dbReference>
<reference evidence="1 2" key="1">
    <citation type="submission" date="2020-05" db="EMBL/GenBank/DDBJ databases">
        <title>Paenibacillus glebae, sp. nov., Paenibacillus humi sp. nov., Paenibacillus pedi sp. nov., Paenibacillus terrestris sp. nov. and Paenibacillus terricola sp. nov., isolated from a forest top soil sample.</title>
        <authorList>
            <person name="Qi S."/>
            <person name="Carlier A."/>
            <person name="Cnockaert M."/>
            <person name="Vandamme P."/>
        </authorList>
    </citation>
    <scope>NUCLEOTIDE SEQUENCE [LARGE SCALE GENOMIC DNA]</scope>
    <source>
        <strain evidence="1 2">LMG 29502</strain>
    </source>
</reference>